<keyword evidence="10" id="KW-0406">Ion transport</keyword>
<dbReference type="EC" id="1.16.1.9" evidence="3"/>
<evidence type="ECO:0000256" key="6">
    <source>
        <dbReference type="ARBA" id="ARBA00022692"/>
    </source>
</evidence>
<dbReference type="InterPro" id="IPR013130">
    <property type="entry name" value="Fe3_Rdtase_TM_dom"/>
</dbReference>
<evidence type="ECO:0000256" key="5">
    <source>
        <dbReference type="ARBA" id="ARBA00022475"/>
    </source>
</evidence>
<dbReference type="InterPro" id="IPR051410">
    <property type="entry name" value="Ferric/Cupric_Reductase"/>
</dbReference>
<feature type="domain" description="FAD-binding FR-type" evidence="14">
    <location>
        <begin position="300"/>
        <end position="429"/>
    </location>
</feature>
<keyword evidence="7" id="KW-0249">Electron transport</keyword>
<dbReference type="EMBL" id="MCGR01000002">
    <property type="protein sequence ID" value="ORY91650.1"/>
    <property type="molecule type" value="Genomic_DNA"/>
</dbReference>
<dbReference type="GO" id="GO:0015677">
    <property type="term" value="P:copper ion import"/>
    <property type="evidence" value="ECO:0007669"/>
    <property type="project" value="TreeGrafter"/>
</dbReference>
<feature type="transmembrane region" description="Helical" evidence="13">
    <location>
        <begin position="232"/>
        <end position="251"/>
    </location>
</feature>
<keyword evidence="4" id="KW-0813">Transport</keyword>
<keyword evidence="5" id="KW-1003">Cell membrane</keyword>
<evidence type="ECO:0000256" key="13">
    <source>
        <dbReference type="SAM" id="Phobius"/>
    </source>
</evidence>
<dbReference type="OrthoDB" id="17725at2759"/>
<evidence type="ECO:0000256" key="1">
    <source>
        <dbReference type="ARBA" id="ARBA00004651"/>
    </source>
</evidence>
<dbReference type="PANTHER" id="PTHR32361">
    <property type="entry name" value="FERRIC/CUPRIC REDUCTASE TRANSMEMBRANE COMPONENT"/>
    <property type="match status" value="1"/>
</dbReference>
<dbReference type="PROSITE" id="PS51384">
    <property type="entry name" value="FAD_FR"/>
    <property type="match status" value="1"/>
</dbReference>
<evidence type="ECO:0000256" key="7">
    <source>
        <dbReference type="ARBA" id="ARBA00022982"/>
    </source>
</evidence>
<keyword evidence="16" id="KW-1185">Reference proteome</keyword>
<dbReference type="Pfam" id="PF08030">
    <property type="entry name" value="NAD_binding_6"/>
    <property type="match status" value="1"/>
</dbReference>
<keyword evidence="9" id="KW-0560">Oxidoreductase</keyword>
<evidence type="ECO:0000313" key="15">
    <source>
        <dbReference type="EMBL" id="ORY91650.1"/>
    </source>
</evidence>
<dbReference type="GO" id="GO:0052851">
    <property type="term" value="F:ferric-chelate reductase (NADPH) activity"/>
    <property type="evidence" value="ECO:0007669"/>
    <property type="project" value="UniProtKB-EC"/>
</dbReference>
<dbReference type="Gene3D" id="3.40.50.80">
    <property type="entry name" value="Nucleotide-binding domain of ferredoxin-NADP reductase (FNR) module"/>
    <property type="match status" value="1"/>
</dbReference>
<accession>A0A1Y2G4C4</accession>
<proteinExistence type="inferred from homology"/>
<comment type="subcellular location">
    <subcellularLocation>
        <location evidence="1">Cell membrane</location>
        <topology evidence="1">Multi-pass membrane protein</topology>
    </subcellularLocation>
</comment>
<reference evidence="15 16" key="1">
    <citation type="submission" date="2016-07" db="EMBL/GenBank/DDBJ databases">
        <title>Pervasive Adenine N6-methylation of Active Genes in Fungi.</title>
        <authorList>
            <consortium name="DOE Joint Genome Institute"/>
            <person name="Mondo S.J."/>
            <person name="Dannebaum R.O."/>
            <person name="Kuo R.C."/>
            <person name="Labutti K."/>
            <person name="Haridas S."/>
            <person name="Kuo A."/>
            <person name="Salamov A."/>
            <person name="Ahrendt S.R."/>
            <person name="Lipzen A."/>
            <person name="Sullivan W."/>
            <person name="Andreopoulos W.B."/>
            <person name="Clum A."/>
            <person name="Lindquist E."/>
            <person name="Daum C."/>
            <person name="Ramamoorthy G.K."/>
            <person name="Gryganskyi A."/>
            <person name="Culley D."/>
            <person name="Magnuson J.K."/>
            <person name="James T.Y."/>
            <person name="O'Malley M.A."/>
            <person name="Stajich J.E."/>
            <person name="Spatafora J.W."/>
            <person name="Visel A."/>
            <person name="Grigoriev I.V."/>
        </authorList>
    </citation>
    <scope>NUCLEOTIDE SEQUENCE [LARGE SCALE GENOMIC DNA]</scope>
    <source>
        <strain evidence="15 16">62-1032</strain>
    </source>
</reference>
<evidence type="ECO:0000256" key="12">
    <source>
        <dbReference type="ARBA" id="ARBA00048483"/>
    </source>
</evidence>
<evidence type="ECO:0000259" key="14">
    <source>
        <dbReference type="PROSITE" id="PS51384"/>
    </source>
</evidence>
<dbReference type="Proteomes" id="UP000193467">
    <property type="component" value="Unassembled WGS sequence"/>
</dbReference>
<dbReference type="Pfam" id="PF01794">
    <property type="entry name" value="Ferric_reduct"/>
    <property type="match status" value="1"/>
</dbReference>
<comment type="caution">
    <text evidence="15">The sequence shown here is derived from an EMBL/GenBank/DDBJ whole genome shotgun (WGS) entry which is preliminary data.</text>
</comment>
<keyword evidence="11 13" id="KW-0472">Membrane</keyword>
<feature type="transmembrane region" description="Helical" evidence="13">
    <location>
        <begin position="196"/>
        <end position="217"/>
    </location>
</feature>
<feature type="transmembrane region" description="Helical" evidence="13">
    <location>
        <begin position="107"/>
        <end position="130"/>
    </location>
</feature>
<dbReference type="FunCoup" id="A0A1Y2G4C4">
    <property type="interactions" value="189"/>
</dbReference>
<comment type="similarity">
    <text evidence="2">Belongs to the ferric reductase (FRE) family.</text>
</comment>
<dbReference type="InterPro" id="IPR013121">
    <property type="entry name" value="Fe_red_NAD-bd_6"/>
</dbReference>
<organism evidence="15 16">
    <name type="scientific">Leucosporidium creatinivorum</name>
    <dbReference type="NCBI Taxonomy" id="106004"/>
    <lineage>
        <taxon>Eukaryota</taxon>
        <taxon>Fungi</taxon>
        <taxon>Dikarya</taxon>
        <taxon>Basidiomycota</taxon>
        <taxon>Pucciniomycotina</taxon>
        <taxon>Microbotryomycetes</taxon>
        <taxon>Leucosporidiales</taxon>
        <taxon>Leucosporidium</taxon>
    </lineage>
</organism>
<dbReference type="SFLD" id="SFLDS00052">
    <property type="entry name" value="Ferric_Reductase_Domain"/>
    <property type="match status" value="1"/>
</dbReference>
<feature type="transmembrane region" description="Helical" evidence="13">
    <location>
        <begin position="286"/>
        <end position="307"/>
    </location>
</feature>
<dbReference type="InterPro" id="IPR013112">
    <property type="entry name" value="FAD-bd_8"/>
</dbReference>
<evidence type="ECO:0000256" key="11">
    <source>
        <dbReference type="ARBA" id="ARBA00023136"/>
    </source>
</evidence>
<dbReference type="CDD" id="cd06186">
    <property type="entry name" value="NOX_Duox_like_FAD_NADP"/>
    <property type="match status" value="1"/>
</dbReference>
<dbReference type="STRING" id="106004.A0A1Y2G4C4"/>
<sequence>MGVAQSIGALGLPLMLNMRYERTCDETLTEEQCAWGGERWRNWYIADYVYGQGLVYFASTVLGFFTLLHLLQLLRHRRAGNKAVNFFGYRSFFALARAAFGRQYRVGGYYTATSGVIALILAFIVFSAGISLGPKPYYWPETGSDFLYGSSPPLATRSGWLALAMLPFLVILASKANPITLFTGVSHEKLQVLHHWVSWIMFVLSLLHTFPFIVIFIHEGVMESQWAMNKQLWTGVLCLVPQTVMMILSLGPIRNRYYEMFKTFHLILAMLFIVTLFIHCDSILTSWWYFIALAVVYISSLIYRWSIATFRNGFSRRAQVHVLDSSLLRLDIPTSLKWSPGQHYFFRFLLGEGDLHRFTSHPFTVASVPEDGKIELIVKVRDGITLRLAELESVPVVLDGPYGGLQGKMEAFAHVLLMAGGSGGSFILSIFRHLLALKETSVKSITVVYSTRSTELLKAFSTALSDAQASTNFTSSTTLIDLHLHLTGSHSSTPSLCASSSAEKEADQSSPAVGRPSLGSFIAKAAVQEGSLAVAVCGPPGMGYDARKEVAEVQMGILRGKQGVSECWLHSEEFRW</sequence>
<feature type="transmembrane region" description="Helical" evidence="13">
    <location>
        <begin position="263"/>
        <end position="280"/>
    </location>
</feature>
<keyword evidence="8 13" id="KW-1133">Transmembrane helix</keyword>
<dbReference type="InterPro" id="IPR039261">
    <property type="entry name" value="FNR_nucleotide-bd"/>
</dbReference>
<feature type="transmembrane region" description="Helical" evidence="13">
    <location>
        <begin position="160"/>
        <end position="184"/>
    </location>
</feature>
<dbReference type="GO" id="GO:0005886">
    <property type="term" value="C:plasma membrane"/>
    <property type="evidence" value="ECO:0007669"/>
    <property type="project" value="UniProtKB-SubCell"/>
</dbReference>
<comment type="catalytic activity">
    <reaction evidence="12">
        <text>2 a Fe(II)-siderophore + NADP(+) + H(+) = 2 a Fe(III)-siderophore + NADPH</text>
        <dbReference type="Rhea" id="RHEA:28795"/>
        <dbReference type="Rhea" id="RHEA-COMP:11342"/>
        <dbReference type="Rhea" id="RHEA-COMP:11344"/>
        <dbReference type="ChEBI" id="CHEBI:15378"/>
        <dbReference type="ChEBI" id="CHEBI:29033"/>
        <dbReference type="ChEBI" id="CHEBI:29034"/>
        <dbReference type="ChEBI" id="CHEBI:57783"/>
        <dbReference type="ChEBI" id="CHEBI:58349"/>
        <dbReference type="EC" id="1.16.1.9"/>
    </reaction>
</comment>
<evidence type="ECO:0000256" key="2">
    <source>
        <dbReference type="ARBA" id="ARBA00006278"/>
    </source>
</evidence>
<evidence type="ECO:0000256" key="3">
    <source>
        <dbReference type="ARBA" id="ARBA00012668"/>
    </source>
</evidence>
<evidence type="ECO:0000313" key="16">
    <source>
        <dbReference type="Proteomes" id="UP000193467"/>
    </source>
</evidence>
<gene>
    <name evidence="15" type="ORF">BCR35DRAFT_298899</name>
</gene>
<evidence type="ECO:0000256" key="10">
    <source>
        <dbReference type="ARBA" id="ARBA00023065"/>
    </source>
</evidence>
<dbReference type="PANTHER" id="PTHR32361:SF23">
    <property type="entry name" value="FERRIC-CHELATE REDUCTASE"/>
    <property type="match status" value="1"/>
</dbReference>
<dbReference type="InParanoid" id="A0A1Y2G4C4"/>
<dbReference type="Pfam" id="PF08022">
    <property type="entry name" value="FAD_binding_8"/>
    <property type="match status" value="1"/>
</dbReference>
<evidence type="ECO:0000256" key="9">
    <source>
        <dbReference type="ARBA" id="ARBA00023002"/>
    </source>
</evidence>
<feature type="transmembrane region" description="Helical" evidence="13">
    <location>
        <begin position="49"/>
        <end position="71"/>
    </location>
</feature>
<feature type="transmembrane region" description="Helical" evidence="13">
    <location>
        <begin position="415"/>
        <end position="435"/>
    </location>
</feature>
<evidence type="ECO:0000256" key="8">
    <source>
        <dbReference type="ARBA" id="ARBA00022989"/>
    </source>
</evidence>
<dbReference type="GO" id="GO:0006879">
    <property type="term" value="P:intracellular iron ion homeostasis"/>
    <property type="evidence" value="ECO:0007669"/>
    <property type="project" value="TreeGrafter"/>
</dbReference>
<dbReference type="SFLD" id="SFLDG01168">
    <property type="entry name" value="Ferric_reductase_subgroup_(FRE"/>
    <property type="match status" value="1"/>
</dbReference>
<dbReference type="InterPro" id="IPR017927">
    <property type="entry name" value="FAD-bd_FR_type"/>
</dbReference>
<dbReference type="SUPFAM" id="SSF63380">
    <property type="entry name" value="Riboflavin synthase domain-like"/>
    <property type="match status" value="1"/>
</dbReference>
<keyword evidence="6 13" id="KW-0812">Transmembrane</keyword>
<dbReference type="InterPro" id="IPR017938">
    <property type="entry name" value="Riboflavin_synthase-like_b-brl"/>
</dbReference>
<name>A0A1Y2G4C4_9BASI</name>
<dbReference type="GO" id="GO:0006826">
    <property type="term" value="P:iron ion transport"/>
    <property type="evidence" value="ECO:0007669"/>
    <property type="project" value="TreeGrafter"/>
</dbReference>
<evidence type="ECO:0000256" key="4">
    <source>
        <dbReference type="ARBA" id="ARBA00022448"/>
    </source>
</evidence>
<dbReference type="SUPFAM" id="SSF52343">
    <property type="entry name" value="Ferredoxin reductase-like, C-terminal NADP-linked domain"/>
    <property type="match status" value="1"/>
</dbReference>
<protein>
    <recommendedName>
        <fullName evidence="3">ferric-chelate reductase (NADPH)</fullName>
        <ecNumber evidence="3">1.16.1.9</ecNumber>
    </recommendedName>
</protein>
<dbReference type="AlphaFoldDB" id="A0A1Y2G4C4"/>